<organism evidence="5 6">
    <name type="scientific">Peptococcus niger</name>
    <dbReference type="NCBI Taxonomy" id="2741"/>
    <lineage>
        <taxon>Bacteria</taxon>
        <taxon>Bacillati</taxon>
        <taxon>Bacillota</taxon>
        <taxon>Clostridia</taxon>
        <taxon>Eubacteriales</taxon>
        <taxon>Peptococcaceae</taxon>
        <taxon>Peptococcus</taxon>
    </lineage>
</organism>
<sequence length="200" mass="22365">MAKYIGITGGIGSGKSAVGDYLLSLGYPVIDTDVISREVVQPGSDTLALLTNTFGQDILLADGSLNRPEMARRVFTDVQKRKQLNAIMHPSIHRLVKERMAEVAHRPLVFLMVPLLYETGFQRFCNEVWLVQTSRQKQVERLTARDQIDEAFALKKIEAQMSDADRLAYGPKPIDNNGTLAALYRQVDELLAAEKPYDKS</sequence>
<dbReference type="NCBIfam" id="TIGR00152">
    <property type="entry name" value="dephospho-CoA kinase"/>
    <property type="match status" value="1"/>
</dbReference>
<dbReference type="EC" id="2.7.1.24" evidence="3 4"/>
<dbReference type="GO" id="GO:0004140">
    <property type="term" value="F:dephospho-CoA kinase activity"/>
    <property type="evidence" value="ECO:0007669"/>
    <property type="project" value="UniProtKB-UniRule"/>
</dbReference>
<dbReference type="PROSITE" id="PS51219">
    <property type="entry name" value="DPCK"/>
    <property type="match status" value="1"/>
</dbReference>
<keyword evidence="3" id="KW-0963">Cytoplasm</keyword>
<dbReference type="PANTHER" id="PTHR10695:SF46">
    <property type="entry name" value="BIFUNCTIONAL COENZYME A SYNTHASE-RELATED"/>
    <property type="match status" value="1"/>
</dbReference>
<evidence type="ECO:0000256" key="1">
    <source>
        <dbReference type="ARBA" id="ARBA00022741"/>
    </source>
</evidence>
<dbReference type="UniPathway" id="UPA00241">
    <property type="reaction ID" value="UER00356"/>
</dbReference>
<feature type="binding site" evidence="3">
    <location>
        <begin position="12"/>
        <end position="17"/>
    </location>
    <ligand>
        <name>ATP</name>
        <dbReference type="ChEBI" id="CHEBI:30616"/>
    </ligand>
</feature>
<dbReference type="OrthoDB" id="9812943at2"/>
<dbReference type="EMBL" id="FNAF01000010">
    <property type="protein sequence ID" value="SDD91050.1"/>
    <property type="molecule type" value="Genomic_DNA"/>
</dbReference>
<dbReference type="RefSeq" id="WP_091792111.1">
    <property type="nucleotide sequence ID" value="NZ_FNAF01000010.1"/>
</dbReference>
<keyword evidence="2 3" id="KW-0067">ATP-binding</keyword>
<dbReference type="AlphaFoldDB" id="A0A1G6YL41"/>
<comment type="subcellular location">
    <subcellularLocation>
        <location evidence="3">Cytoplasm</location>
    </subcellularLocation>
</comment>
<evidence type="ECO:0000313" key="5">
    <source>
        <dbReference type="EMBL" id="SDD91050.1"/>
    </source>
</evidence>
<dbReference type="Pfam" id="PF01121">
    <property type="entry name" value="CoaE"/>
    <property type="match status" value="1"/>
</dbReference>
<comment type="pathway">
    <text evidence="3">Cofactor biosynthesis; coenzyme A biosynthesis; CoA from (R)-pantothenate: step 5/5.</text>
</comment>
<dbReference type="GO" id="GO:0005524">
    <property type="term" value="F:ATP binding"/>
    <property type="evidence" value="ECO:0007669"/>
    <property type="project" value="UniProtKB-UniRule"/>
</dbReference>
<evidence type="ECO:0000256" key="3">
    <source>
        <dbReference type="HAMAP-Rule" id="MF_00376"/>
    </source>
</evidence>
<dbReference type="SUPFAM" id="SSF52540">
    <property type="entry name" value="P-loop containing nucleoside triphosphate hydrolases"/>
    <property type="match status" value="1"/>
</dbReference>
<keyword evidence="1 3" id="KW-0547">Nucleotide-binding</keyword>
<evidence type="ECO:0000256" key="2">
    <source>
        <dbReference type="ARBA" id="ARBA00022840"/>
    </source>
</evidence>
<keyword evidence="3" id="KW-0173">Coenzyme A biosynthesis</keyword>
<dbReference type="PANTHER" id="PTHR10695">
    <property type="entry name" value="DEPHOSPHO-COA KINASE-RELATED"/>
    <property type="match status" value="1"/>
</dbReference>
<reference evidence="5 6" key="1">
    <citation type="submission" date="2016-10" db="EMBL/GenBank/DDBJ databases">
        <authorList>
            <person name="de Groot N.N."/>
        </authorList>
    </citation>
    <scope>NUCLEOTIDE SEQUENCE [LARGE SCALE GENOMIC DNA]</scope>
    <source>
        <strain evidence="5 6">DSM 20475</strain>
    </source>
</reference>
<comment type="similarity">
    <text evidence="3">Belongs to the CoaE family.</text>
</comment>
<protein>
    <recommendedName>
        <fullName evidence="3 4">Dephospho-CoA kinase</fullName>
        <ecNumber evidence="3 4">2.7.1.24</ecNumber>
    </recommendedName>
    <alternativeName>
        <fullName evidence="3">Dephosphocoenzyme A kinase</fullName>
    </alternativeName>
</protein>
<proteinExistence type="inferred from homology"/>
<keyword evidence="6" id="KW-1185">Reference proteome</keyword>
<dbReference type="GO" id="GO:0015937">
    <property type="term" value="P:coenzyme A biosynthetic process"/>
    <property type="evidence" value="ECO:0007669"/>
    <property type="project" value="UniProtKB-UniRule"/>
</dbReference>
<dbReference type="STRING" id="2741.SAMN04489866_11014"/>
<dbReference type="Gene3D" id="3.40.50.300">
    <property type="entry name" value="P-loop containing nucleotide triphosphate hydrolases"/>
    <property type="match status" value="1"/>
</dbReference>
<keyword evidence="3" id="KW-0808">Transferase</keyword>
<dbReference type="CDD" id="cd02022">
    <property type="entry name" value="DPCK"/>
    <property type="match status" value="1"/>
</dbReference>
<accession>A0A1G6YL41</accession>
<dbReference type="InterPro" id="IPR001977">
    <property type="entry name" value="Depp_CoAkinase"/>
</dbReference>
<dbReference type="HAMAP" id="MF_00376">
    <property type="entry name" value="Dephospho_CoA_kinase"/>
    <property type="match status" value="1"/>
</dbReference>
<dbReference type="InterPro" id="IPR027417">
    <property type="entry name" value="P-loop_NTPase"/>
</dbReference>
<keyword evidence="3 5" id="KW-0418">Kinase</keyword>
<gene>
    <name evidence="3" type="primary">coaE</name>
    <name evidence="5" type="ORF">SAMN04489866_11014</name>
</gene>
<name>A0A1G6YL41_PEPNI</name>
<evidence type="ECO:0000313" key="6">
    <source>
        <dbReference type="Proteomes" id="UP000198995"/>
    </source>
</evidence>
<evidence type="ECO:0000256" key="4">
    <source>
        <dbReference type="NCBIfam" id="TIGR00152"/>
    </source>
</evidence>
<dbReference type="Proteomes" id="UP000198995">
    <property type="component" value="Unassembled WGS sequence"/>
</dbReference>
<comment type="function">
    <text evidence="3">Catalyzes the phosphorylation of the 3'-hydroxyl group of dephosphocoenzyme A to form coenzyme A.</text>
</comment>
<dbReference type="GO" id="GO:0005737">
    <property type="term" value="C:cytoplasm"/>
    <property type="evidence" value="ECO:0007669"/>
    <property type="project" value="UniProtKB-SubCell"/>
</dbReference>
<comment type="catalytic activity">
    <reaction evidence="3">
        <text>3'-dephospho-CoA + ATP = ADP + CoA + H(+)</text>
        <dbReference type="Rhea" id="RHEA:18245"/>
        <dbReference type="ChEBI" id="CHEBI:15378"/>
        <dbReference type="ChEBI" id="CHEBI:30616"/>
        <dbReference type="ChEBI" id="CHEBI:57287"/>
        <dbReference type="ChEBI" id="CHEBI:57328"/>
        <dbReference type="ChEBI" id="CHEBI:456216"/>
        <dbReference type="EC" id="2.7.1.24"/>
    </reaction>
</comment>